<dbReference type="PANTHER" id="PTHR43409">
    <property type="entry name" value="ANAEROBIC MAGNESIUM-PROTOPORPHYRIN IX MONOMETHYL ESTER CYCLASE-RELATED"/>
    <property type="match status" value="1"/>
</dbReference>
<dbReference type="AlphaFoldDB" id="A0A382RVX7"/>
<dbReference type="Gene3D" id="3.80.30.20">
    <property type="entry name" value="tm_1862 like domain"/>
    <property type="match status" value="1"/>
</dbReference>
<evidence type="ECO:0000256" key="2">
    <source>
        <dbReference type="ARBA" id="ARBA00022691"/>
    </source>
</evidence>
<accession>A0A382RVX7</accession>
<organism evidence="7">
    <name type="scientific">marine metagenome</name>
    <dbReference type="NCBI Taxonomy" id="408172"/>
    <lineage>
        <taxon>unclassified sequences</taxon>
        <taxon>metagenomes</taxon>
        <taxon>ecological metagenomes</taxon>
    </lineage>
</organism>
<dbReference type="GO" id="GO:0003824">
    <property type="term" value="F:catalytic activity"/>
    <property type="evidence" value="ECO:0007669"/>
    <property type="project" value="InterPro"/>
</dbReference>
<reference evidence="7" key="1">
    <citation type="submission" date="2018-05" db="EMBL/GenBank/DDBJ databases">
        <authorList>
            <person name="Lanie J.A."/>
            <person name="Ng W.-L."/>
            <person name="Kazmierczak K.M."/>
            <person name="Andrzejewski T.M."/>
            <person name="Davidsen T.M."/>
            <person name="Wayne K.J."/>
            <person name="Tettelin H."/>
            <person name="Glass J.I."/>
            <person name="Rusch D."/>
            <person name="Podicherti R."/>
            <person name="Tsui H.-C.T."/>
            <person name="Winkler M.E."/>
        </authorList>
    </citation>
    <scope>NUCLEOTIDE SEQUENCE</scope>
</reference>
<evidence type="ECO:0000256" key="3">
    <source>
        <dbReference type="ARBA" id="ARBA00022723"/>
    </source>
</evidence>
<dbReference type="Pfam" id="PF04055">
    <property type="entry name" value="Radical_SAM"/>
    <property type="match status" value="1"/>
</dbReference>
<dbReference type="PANTHER" id="PTHR43409:SF7">
    <property type="entry name" value="BLL1977 PROTEIN"/>
    <property type="match status" value="1"/>
</dbReference>
<dbReference type="SFLD" id="SFLDG01082">
    <property type="entry name" value="B12-binding_domain_containing"/>
    <property type="match status" value="1"/>
</dbReference>
<dbReference type="GO" id="GO:0046872">
    <property type="term" value="F:metal ion binding"/>
    <property type="evidence" value="ECO:0007669"/>
    <property type="project" value="UniProtKB-KW"/>
</dbReference>
<dbReference type="SFLD" id="SFLDS00029">
    <property type="entry name" value="Radical_SAM"/>
    <property type="match status" value="1"/>
</dbReference>
<keyword evidence="3" id="KW-0479">Metal-binding</keyword>
<dbReference type="GO" id="GO:0005829">
    <property type="term" value="C:cytosol"/>
    <property type="evidence" value="ECO:0007669"/>
    <property type="project" value="TreeGrafter"/>
</dbReference>
<evidence type="ECO:0000313" key="7">
    <source>
        <dbReference type="EMBL" id="SVD01088.1"/>
    </source>
</evidence>
<gene>
    <name evidence="7" type="ORF">METZ01_LOCUS353942</name>
</gene>
<evidence type="ECO:0000256" key="1">
    <source>
        <dbReference type="ARBA" id="ARBA00001966"/>
    </source>
</evidence>
<dbReference type="CDD" id="cd01335">
    <property type="entry name" value="Radical_SAM"/>
    <property type="match status" value="1"/>
</dbReference>
<dbReference type="InterPro" id="IPR051198">
    <property type="entry name" value="BchE-like"/>
</dbReference>
<dbReference type="SMART" id="SM00729">
    <property type="entry name" value="Elp3"/>
    <property type="match status" value="1"/>
</dbReference>
<dbReference type="InterPro" id="IPR007197">
    <property type="entry name" value="rSAM"/>
</dbReference>
<dbReference type="PROSITE" id="PS51918">
    <property type="entry name" value="RADICAL_SAM"/>
    <property type="match status" value="1"/>
</dbReference>
<name>A0A382RVX7_9ZZZZ</name>
<dbReference type="GO" id="GO:0051536">
    <property type="term" value="F:iron-sulfur cluster binding"/>
    <property type="evidence" value="ECO:0007669"/>
    <property type="project" value="UniProtKB-KW"/>
</dbReference>
<comment type="cofactor">
    <cofactor evidence="1">
        <name>[4Fe-4S] cluster</name>
        <dbReference type="ChEBI" id="CHEBI:49883"/>
    </cofactor>
</comment>
<dbReference type="InterPro" id="IPR058240">
    <property type="entry name" value="rSAM_sf"/>
</dbReference>
<keyword evidence="5" id="KW-0411">Iron-sulfur</keyword>
<dbReference type="InterPro" id="IPR023404">
    <property type="entry name" value="rSAM_horseshoe"/>
</dbReference>
<keyword evidence="4" id="KW-0408">Iron</keyword>
<dbReference type="EMBL" id="UINC01124143">
    <property type="protein sequence ID" value="SVD01088.1"/>
    <property type="molecule type" value="Genomic_DNA"/>
</dbReference>
<feature type="domain" description="Radical SAM core" evidence="6">
    <location>
        <begin position="1"/>
        <end position="236"/>
    </location>
</feature>
<dbReference type="SUPFAM" id="SSF102114">
    <property type="entry name" value="Radical SAM enzymes"/>
    <property type="match status" value="1"/>
</dbReference>
<evidence type="ECO:0000256" key="5">
    <source>
        <dbReference type="ARBA" id="ARBA00023014"/>
    </source>
</evidence>
<evidence type="ECO:0000256" key="4">
    <source>
        <dbReference type="ARBA" id="ARBA00023004"/>
    </source>
</evidence>
<protein>
    <recommendedName>
        <fullName evidence="6">Radical SAM core domain-containing protein</fullName>
    </recommendedName>
</protein>
<sequence length="289" mass="33457">IPVESNRGCPYLCTFCNSPSTFDLFKQNDSSSFFRKKTIDTIHKELISLKNQWNAEYVYFTSDTFLILTKEELDELADLYVRDINLPFWIQTRAETLTPFRVKKLKEMGCHRISIGLEHGNEEFRRKILKKTFSDKTIINGTNLLADVGIPLTVNNIIGFPEENRDLVFDTIALNRKLIVDTTNCVAFAPFRGTPLHKICVEKGYIKADQLGFGSMTTSLFLDLPTFPKEEIQGLRRTFSLYVRMPKKYWPDIERAEKFDEDGDKIFSELSNIFMENYFSVQGDGFDLM</sequence>
<evidence type="ECO:0000259" key="6">
    <source>
        <dbReference type="PROSITE" id="PS51918"/>
    </source>
</evidence>
<keyword evidence="2" id="KW-0949">S-adenosyl-L-methionine</keyword>
<proteinExistence type="predicted"/>
<feature type="non-terminal residue" evidence="7">
    <location>
        <position position="1"/>
    </location>
</feature>
<dbReference type="InterPro" id="IPR006638">
    <property type="entry name" value="Elp3/MiaA/NifB-like_rSAM"/>
</dbReference>